<evidence type="ECO:0000256" key="1">
    <source>
        <dbReference type="SAM" id="MobiDB-lite"/>
    </source>
</evidence>
<comment type="caution">
    <text evidence="2">The sequence shown here is derived from an EMBL/GenBank/DDBJ whole genome shotgun (WGS) entry which is preliminary data.</text>
</comment>
<sequence>MEHDDQTHVCSTHCPPRCFSLEHASRQHEAYRNWRLARTFSAESVASLGPQSLDWQQLRSDLKQGGATEFSLEVWDTLREFIRPPPVRLLVHASQPGRPLPFGPSPDVDRSLDGAKKLLELLDQEPGDVSEGKASFGGPRTATQLNSFEEGKDMTHASHIRRLKERGETKNAHIIASLEAQDALAEEGRIVDCWQKKHRQFWYVILYMSSRTSIGDHTTAVLVQMLDKLYGLCYNHKESCPGHQNRGPVHHFRCAEKPSCQSELENPFKHERYLWFWERLPECWNAYEFFAPVFRTVVQHKGSMRTMHSNCIFSEDFTPFVPTGGPYPIHTSKQDGTKTRKQATQLAGIEWIRLNAFLARFVRLRGEDKPFVHEGGKHYNVLWLKGMYTMIEAFEVTQDRDDRKIKDELRDKFASALKNTSGAPISIDRLWDEIKAEHEAKYQAQLEIDNEVLIAALGAACVWITLGGLTATYLDKNSYILRQELSAQIDNDSFPGYMDIRWGRHPYATGNLNLEGLLKDWHKRYGLWHRRLIQIIDDHSSDSWLFHLARQASNQIMEDWLEQETEYFISQPVGSLLPEWEREIEHTVEHFRTKRGNGRNDVPNSAVMPTGPDASRPSVNRQAGVPTSQADGRFSRRTQQGVFTQWADPRQQSSSNPQAGPSGRQPSQQVQTSQANGVFRNRGSMQGLPGPAAGLGNGHHQQQWNDHGFPGVPAGFDASYQEQRQPNSVLGSHQVNVHGQDQQSSQSAPRIPLGPGASRQHQHQANTNFDNRQANANHQGQRSQPNRSQPRNHFQQRNGQNQNRNINQQGRSRPLNAHEQRRQEMQEERQRSCEASLRRSVVKKLVTDHVLYYGWNLRNGKLGIGEDER</sequence>
<reference evidence="2 3" key="1">
    <citation type="submission" date="2018-12" db="EMBL/GenBank/DDBJ databases">
        <title>Venturia inaequalis Genome Resource.</title>
        <authorList>
            <person name="Lichtner F.J."/>
        </authorList>
    </citation>
    <scope>NUCLEOTIDE SEQUENCE [LARGE SCALE GENOMIC DNA]</scope>
    <source>
        <strain evidence="2 3">120213</strain>
    </source>
</reference>
<feature type="region of interest" description="Disordered" evidence="1">
    <location>
        <begin position="591"/>
        <end position="718"/>
    </location>
</feature>
<feature type="compositionally biased region" description="Low complexity" evidence="1">
    <location>
        <begin position="687"/>
        <end position="700"/>
    </location>
</feature>
<gene>
    <name evidence="2" type="ORF">EG328_000589</name>
</gene>
<organism evidence="2 3">
    <name type="scientific">Venturia inaequalis</name>
    <name type="common">Apple scab fungus</name>
    <dbReference type="NCBI Taxonomy" id="5025"/>
    <lineage>
        <taxon>Eukaryota</taxon>
        <taxon>Fungi</taxon>
        <taxon>Dikarya</taxon>
        <taxon>Ascomycota</taxon>
        <taxon>Pezizomycotina</taxon>
        <taxon>Dothideomycetes</taxon>
        <taxon>Pleosporomycetidae</taxon>
        <taxon>Venturiales</taxon>
        <taxon>Venturiaceae</taxon>
        <taxon>Venturia</taxon>
    </lineage>
</organism>
<feature type="compositionally biased region" description="Polar residues" evidence="1">
    <location>
        <begin position="736"/>
        <end position="748"/>
    </location>
</feature>
<evidence type="ECO:0000313" key="2">
    <source>
        <dbReference type="EMBL" id="KAE9979944.1"/>
    </source>
</evidence>
<feature type="compositionally biased region" description="Polar residues" evidence="1">
    <location>
        <begin position="650"/>
        <end position="676"/>
    </location>
</feature>
<accession>A0A8H3YZU1</accession>
<protein>
    <submittedName>
        <fullName evidence="2">Uncharacterized protein</fullName>
    </submittedName>
</protein>
<feature type="compositionally biased region" description="Basic and acidic residues" evidence="1">
    <location>
        <begin position="816"/>
        <end position="832"/>
    </location>
</feature>
<dbReference type="EMBL" id="WNWS01000110">
    <property type="protein sequence ID" value="KAE9979944.1"/>
    <property type="molecule type" value="Genomic_DNA"/>
</dbReference>
<dbReference type="Proteomes" id="UP000447873">
    <property type="component" value="Unassembled WGS sequence"/>
</dbReference>
<proteinExistence type="predicted"/>
<name>A0A8H3YZU1_VENIN</name>
<feature type="compositionally biased region" description="Low complexity" evidence="1">
    <location>
        <begin position="791"/>
        <end position="813"/>
    </location>
</feature>
<feature type="region of interest" description="Disordered" evidence="1">
    <location>
        <begin position="736"/>
        <end position="837"/>
    </location>
</feature>
<dbReference type="AlphaFoldDB" id="A0A8H3YZU1"/>
<evidence type="ECO:0000313" key="3">
    <source>
        <dbReference type="Proteomes" id="UP000447873"/>
    </source>
</evidence>
<feature type="compositionally biased region" description="Polar residues" evidence="1">
    <location>
        <begin position="763"/>
        <end position="789"/>
    </location>
</feature>
<dbReference type="InterPro" id="IPR022085">
    <property type="entry name" value="OpdG"/>
</dbReference>
<feature type="compositionally biased region" description="Polar residues" evidence="1">
    <location>
        <begin position="617"/>
        <end position="630"/>
    </location>
</feature>
<dbReference type="Pfam" id="PF12311">
    <property type="entry name" value="DUF3632"/>
    <property type="match status" value="1"/>
</dbReference>